<evidence type="ECO:0000256" key="5">
    <source>
        <dbReference type="ARBA" id="ARBA00023122"/>
    </source>
</evidence>
<dbReference type="SUPFAM" id="SSF56176">
    <property type="entry name" value="FAD-binding/transporter-associated domain-like"/>
    <property type="match status" value="1"/>
</dbReference>
<dbReference type="InterPro" id="IPR000644">
    <property type="entry name" value="CBS_dom"/>
</dbReference>
<evidence type="ECO:0000259" key="10">
    <source>
        <dbReference type="PROSITE" id="PS51371"/>
    </source>
</evidence>
<keyword evidence="3" id="KW-0677">Repeat</keyword>
<dbReference type="PANTHER" id="PTHR22777">
    <property type="entry name" value="HEMOLYSIN-RELATED"/>
    <property type="match status" value="1"/>
</dbReference>
<evidence type="ECO:0000256" key="4">
    <source>
        <dbReference type="ARBA" id="ARBA00022989"/>
    </source>
</evidence>
<dbReference type="Gene3D" id="3.30.465.10">
    <property type="match status" value="1"/>
</dbReference>
<dbReference type="InterPro" id="IPR016169">
    <property type="entry name" value="FAD-bd_PCMH_sub2"/>
</dbReference>
<evidence type="ECO:0000313" key="13">
    <source>
        <dbReference type="Proteomes" id="UP000324209"/>
    </source>
</evidence>
<evidence type="ECO:0000256" key="1">
    <source>
        <dbReference type="ARBA" id="ARBA00004141"/>
    </source>
</evidence>
<feature type="transmembrane region" description="Helical" evidence="9">
    <location>
        <begin position="129"/>
        <end position="152"/>
    </location>
</feature>
<dbReference type="SMART" id="SM00116">
    <property type="entry name" value="CBS"/>
    <property type="match status" value="2"/>
</dbReference>
<dbReference type="Pfam" id="PF00571">
    <property type="entry name" value="CBS"/>
    <property type="match status" value="2"/>
</dbReference>
<reference evidence="12 13" key="1">
    <citation type="submission" date="2019-02" db="EMBL/GenBank/DDBJ databases">
        <title>Complete Genome Sequence and Methylome Analysis of free living Spirochaetas.</title>
        <authorList>
            <person name="Fomenkov A."/>
            <person name="Dubinina G."/>
            <person name="Leshcheva N."/>
            <person name="Mikheeva N."/>
            <person name="Grabovich M."/>
            <person name="Vincze T."/>
            <person name="Roberts R.J."/>
        </authorList>
    </citation>
    <scope>NUCLEOTIDE SEQUENCE [LARGE SCALE GENOMIC DNA]</scope>
    <source>
        <strain evidence="12 13">K2</strain>
    </source>
</reference>
<evidence type="ECO:0000256" key="8">
    <source>
        <dbReference type="PROSITE-ProRule" id="PRU01193"/>
    </source>
</evidence>
<dbReference type="FunFam" id="3.10.580.10:FF:000002">
    <property type="entry name" value="Magnesium/cobalt efflux protein CorC"/>
    <property type="match status" value="1"/>
</dbReference>
<organism evidence="12 13">
    <name type="scientific">Oceanispirochaeta crateris</name>
    <dbReference type="NCBI Taxonomy" id="2518645"/>
    <lineage>
        <taxon>Bacteria</taxon>
        <taxon>Pseudomonadati</taxon>
        <taxon>Spirochaetota</taxon>
        <taxon>Spirochaetia</taxon>
        <taxon>Spirochaetales</taxon>
        <taxon>Spirochaetaceae</taxon>
        <taxon>Oceanispirochaeta</taxon>
    </lineage>
</organism>
<keyword evidence="5 7" id="KW-0129">CBS domain</keyword>
<keyword evidence="4 8" id="KW-1133">Transmembrane helix</keyword>
<dbReference type="GO" id="GO:0005886">
    <property type="term" value="C:plasma membrane"/>
    <property type="evidence" value="ECO:0007669"/>
    <property type="project" value="TreeGrafter"/>
</dbReference>
<keyword evidence="13" id="KW-1185">Reference proteome</keyword>
<dbReference type="AlphaFoldDB" id="A0A5C1QPV2"/>
<evidence type="ECO:0000256" key="2">
    <source>
        <dbReference type="ARBA" id="ARBA00022692"/>
    </source>
</evidence>
<feature type="domain" description="CBS" evidence="10">
    <location>
        <begin position="266"/>
        <end position="323"/>
    </location>
</feature>
<dbReference type="CDD" id="cd04590">
    <property type="entry name" value="CBS_pair_CorC_HlyC_assoc"/>
    <property type="match status" value="1"/>
</dbReference>
<dbReference type="InterPro" id="IPR044751">
    <property type="entry name" value="Ion_transp-like_CBS"/>
</dbReference>
<evidence type="ECO:0000313" key="12">
    <source>
        <dbReference type="EMBL" id="QEN09219.1"/>
    </source>
</evidence>
<dbReference type="Pfam" id="PF01595">
    <property type="entry name" value="CNNM"/>
    <property type="match status" value="1"/>
</dbReference>
<dbReference type="GO" id="GO:0050660">
    <property type="term" value="F:flavin adenine dinucleotide binding"/>
    <property type="evidence" value="ECO:0007669"/>
    <property type="project" value="InterPro"/>
</dbReference>
<keyword evidence="2 8" id="KW-0812">Transmembrane</keyword>
<dbReference type="PROSITE" id="PS51371">
    <property type="entry name" value="CBS"/>
    <property type="match status" value="2"/>
</dbReference>
<dbReference type="InterPro" id="IPR005170">
    <property type="entry name" value="Transptr-assoc_dom"/>
</dbReference>
<feature type="transmembrane region" description="Helical" evidence="9">
    <location>
        <begin position="88"/>
        <end position="108"/>
    </location>
</feature>
<dbReference type="KEGG" id="ock:EXM22_14975"/>
<evidence type="ECO:0000256" key="3">
    <source>
        <dbReference type="ARBA" id="ARBA00022737"/>
    </source>
</evidence>
<dbReference type="Gene3D" id="3.10.580.10">
    <property type="entry name" value="CBS-domain"/>
    <property type="match status" value="1"/>
</dbReference>
<dbReference type="InterPro" id="IPR046342">
    <property type="entry name" value="CBS_dom_sf"/>
</dbReference>
<gene>
    <name evidence="12" type="ORF">EXM22_14975</name>
</gene>
<accession>A0A5C1QPV2</accession>
<dbReference type="EMBL" id="CP036150">
    <property type="protein sequence ID" value="QEN09219.1"/>
    <property type="molecule type" value="Genomic_DNA"/>
</dbReference>
<evidence type="ECO:0000256" key="9">
    <source>
        <dbReference type="SAM" id="Phobius"/>
    </source>
</evidence>
<protein>
    <submittedName>
        <fullName evidence="12">HlyC/CorC family transporter</fullName>
    </submittedName>
</protein>
<dbReference type="Pfam" id="PF03471">
    <property type="entry name" value="CorC_HlyC"/>
    <property type="match status" value="1"/>
</dbReference>
<feature type="domain" description="CBS" evidence="10">
    <location>
        <begin position="203"/>
        <end position="260"/>
    </location>
</feature>
<dbReference type="PROSITE" id="PS51846">
    <property type="entry name" value="CNNM"/>
    <property type="match status" value="1"/>
</dbReference>
<dbReference type="SMART" id="SM01091">
    <property type="entry name" value="CorC_HlyC"/>
    <property type="match status" value="1"/>
</dbReference>
<dbReference type="InterPro" id="IPR036318">
    <property type="entry name" value="FAD-bd_PCMH-like_sf"/>
</dbReference>
<dbReference type="OrthoDB" id="9798188at2"/>
<dbReference type="Proteomes" id="UP000324209">
    <property type="component" value="Chromosome"/>
</dbReference>
<sequence>MISEIILLSFLLLMSGLFSSTETAYTSLSMFQIQSMKKSRNRRSRCAARLTKKPEVLLTTLLIGNNLANIGATALSTSLTIQILGNQFVGYMTGILTLFILIFGEVTPKQIALAKNEAISKLMAYPIQVMSYLFRPVIWVISGISSFITGLFSGQVMKAFTLDNLLQMVSLGENMGIVESYEKQMVKNVFRINDTPVKGITTYRTDVFCLDKEAFLDEVLPQILQKDFSRIPVYQDNSEHIVGVILAKDIMKALSAGETRVKLKEIMNEPFYVPETRMVHDLFHQFKIENLNMAIVLDEYGGLTGIVTREDVIEEIFGEMYDENEETENDKILNGQHNEWIIQGDTSFYDLHDHLGLDLEHDIKTLTISGYMTEKLGIIPRLGATVNLPEGELKVTRVNHNKIEEIIFKRKE</sequence>
<dbReference type="RefSeq" id="WP_149487293.1">
    <property type="nucleotide sequence ID" value="NZ_CP036150.1"/>
</dbReference>
<feature type="domain" description="CNNM transmembrane" evidence="11">
    <location>
        <begin position="1"/>
        <end position="182"/>
    </location>
</feature>
<name>A0A5C1QPV2_9SPIO</name>
<keyword evidence="6 8" id="KW-0472">Membrane</keyword>
<evidence type="ECO:0000256" key="7">
    <source>
        <dbReference type="PROSITE-ProRule" id="PRU00703"/>
    </source>
</evidence>
<evidence type="ECO:0000259" key="11">
    <source>
        <dbReference type="PROSITE" id="PS51846"/>
    </source>
</evidence>
<dbReference type="PANTHER" id="PTHR22777:SF17">
    <property type="entry name" value="UPF0053 PROTEIN SLL0260"/>
    <property type="match status" value="1"/>
</dbReference>
<proteinExistence type="predicted"/>
<evidence type="ECO:0000256" key="6">
    <source>
        <dbReference type="ARBA" id="ARBA00023136"/>
    </source>
</evidence>
<comment type="subcellular location">
    <subcellularLocation>
        <location evidence="1">Membrane</location>
        <topology evidence="1">Multi-pass membrane protein</topology>
    </subcellularLocation>
</comment>
<dbReference type="SUPFAM" id="SSF54631">
    <property type="entry name" value="CBS-domain pair"/>
    <property type="match status" value="1"/>
</dbReference>
<dbReference type="InterPro" id="IPR002550">
    <property type="entry name" value="CNNM"/>
</dbReference>